<feature type="transmembrane region" description="Helical" evidence="10">
    <location>
        <begin position="484"/>
        <end position="504"/>
    </location>
</feature>
<proteinExistence type="inferred from homology"/>
<evidence type="ECO:0000313" key="13">
    <source>
        <dbReference type="Proteomes" id="UP001283212"/>
    </source>
</evidence>
<feature type="coiled-coil region" evidence="11">
    <location>
        <begin position="93"/>
        <end position="127"/>
    </location>
</feature>
<dbReference type="Proteomes" id="UP001283212">
    <property type="component" value="Unassembled WGS sequence"/>
</dbReference>
<gene>
    <name evidence="12" type="ORF">McpCs1_00280</name>
</gene>
<feature type="transmembrane region" description="Helical" evidence="10">
    <location>
        <begin position="348"/>
        <end position="379"/>
    </location>
</feature>
<evidence type="ECO:0000256" key="4">
    <source>
        <dbReference type="ARBA" id="ARBA00022692"/>
    </source>
</evidence>
<dbReference type="GO" id="GO:0051117">
    <property type="term" value="F:ATPase binding"/>
    <property type="evidence" value="ECO:0007669"/>
    <property type="project" value="TreeGrafter"/>
</dbReference>
<feature type="transmembrane region" description="Helical" evidence="10">
    <location>
        <begin position="568"/>
        <end position="594"/>
    </location>
</feature>
<dbReference type="GO" id="GO:0033179">
    <property type="term" value="C:proton-transporting V-type ATPase, V0 domain"/>
    <property type="evidence" value="ECO:0007669"/>
    <property type="project" value="InterPro"/>
</dbReference>
<evidence type="ECO:0000256" key="11">
    <source>
        <dbReference type="SAM" id="Coils"/>
    </source>
</evidence>
<dbReference type="AlphaFoldDB" id="A0AAE4SAS7"/>
<keyword evidence="6 10" id="KW-0406">Ion transport</keyword>
<dbReference type="EMBL" id="JAWDKB010000001">
    <property type="protein sequence ID" value="MDV0442686.1"/>
    <property type="molecule type" value="Genomic_DNA"/>
</dbReference>
<dbReference type="RefSeq" id="WP_338095240.1">
    <property type="nucleotide sequence ID" value="NZ_JAWDKB010000001.1"/>
</dbReference>
<comment type="function">
    <text evidence="8">Component of the A-type ATP synthase that produces ATP from ADP in the presence of a proton gradient across the membrane.</text>
</comment>
<keyword evidence="3 10" id="KW-0813">Transport</keyword>
<accession>A0AAE4SAS7</accession>
<dbReference type="GO" id="GO:0046961">
    <property type="term" value="F:proton-transporting ATPase activity, rotational mechanism"/>
    <property type="evidence" value="ECO:0007669"/>
    <property type="project" value="InterPro"/>
</dbReference>
<dbReference type="PANTHER" id="PTHR11629:SF63">
    <property type="entry name" value="V-TYPE PROTON ATPASE SUBUNIT A"/>
    <property type="match status" value="1"/>
</dbReference>
<organism evidence="12 13">
    <name type="scientific">Methanorbis rubei</name>
    <dbReference type="NCBI Taxonomy" id="3028300"/>
    <lineage>
        <taxon>Archaea</taxon>
        <taxon>Methanobacteriati</taxon>
        <taxon>Methanobacteriota</taxon>
        <taxon>Stenosarchaea group</taxon>
        <taxon>Methanomicrobia</taxon>
        <taxon>Methanomicrobiales</taxon>
        <taxon>Methanocorpusculaceae</taxon>
        <taxon>Methanorbis</taxon>
    </lineage>
</organism>
<evidence type="ECO:0000256" key="10">
    <source>
        <dbReference type="RuleBase" id="RU361189"/>
    </source>
</evidence>
<dbReference type="GO" id="GO:0016471">
    <property type="term" value="C:vacuolar proton-transporting V-type ATPase complex"/>
    <property type="evidence" value="ECO:0007669"/>
    <property type="project" value="TreeGrafter"/>
</dbReference>
<keyword evidence="4 10" id="KW-0812">Transmembrane</keyword>
<dbReference type="Pfam" id="PF01496">
    <property type="entry name" value="V_ATPase_I"/>
    <property type="match status" value="2"/>
</dbReference>
<evidence type="ECO:0000256" key="1">
    <source>
        <dbReference type="ARBA" id="ARBA00004141"/>
    </source>
</evidence>
<feature type="transmembrane region" description="Helical" evidence="10">
    <location>
        <begin position="391"/>
        <end position="410"/>
    </location>
</feature>
<evidence type="ECO:0000256" key="5">
    <source>
        <dbReference type="ARBA" id="ARBA00022989"/>
    </source>
</evidence>
<dbReference type="PANTHER" id="PTHR11629">
    <property type="entry name" value="VACUOLAR PROTON ATPASES"/>
    <property type="match status" value="1"/>
</dbReference>
<evidence type="ECO:0000256" key="7">
    <source>
        <dbReference type="ARBA" id="ARBA00023136"/>
    </source>
</evidence>
<sequence>MFQPKPMTHLLIAASKEQMTSVVTELYRHRVFHITDFVDQGKEGYEGVRIGTPLEGAGDLSTNLLKIRSLENVFQTSPETLFDVPKRPVESIRQAIERELPAIEAEVNDLTVKRSNAESRIRDSEQHIAELRPFALVPLEMDLYRGYDSITAIAGYIGSDVTIAVPHEKYYAARKDGNFIVVFVEKQHATEVERTLSDADFQSVTIPNETGSVQAAVDKYTADQTQAKAAFAEANAKISELKAKYADLLAACDEVLSGDVERAEAPLRFATTEEAFVIDGWVPADHIEPITAGLSQATGGSVYVTVDDGDVDATAIPVEYNNPSFAKPSELFMDVYARPRYNEIDPTLILAIMFPIFFGLIVGDVGYGIIFLILALFVRKMAMFRGEGGKNLVKILVGASISTIFFGILYSECLGYALPWHAVMFQRHLAIGADAAHATGPDAIPLLIMSVWFGIIYITVGRIFGMINHYRMDHAGKHRTKAIIGQFGWIAILWGLLILVWSFFSVEQMFGISGMMPDLTNSPLIAPGLSVSALAGLILLVLGCIFLAQENVLDLMEIPTIISHVLSFCRIAAVGLSSVAIAMVVNYLSFGMFIDPALANLDAVGVIMIIVGVLIFICGHALNVGLGLLGGGLHSIRLHYVEFFTKFYVGGGIKYNPFGLKRKFSEE</sequence>
<evidence type="ECO:0000256" key="2">
    <source>
        <dbReference type="ARBA" id="ARBA00009904"/>
    </source>
</evidence>
<evidence type="ECO:0000256" key="9">
    <source>
        <dbReference type="ARBA" id="ARBA00068671"/>
    </source>
</evidence>
<feature type="coiled-coil region" evidence="11">
    <location>
        <begin position="224"/>
        <end position="251"/>
    </location>
</feature>
<feature type="transmembrane region" description="Helical" evidence="10">
    <location>
        <begin position="443"/>
        <end position="464"/>
    </location>
</feature>
<keyword evidence="5 10" id="KW-1133">Transmembrane helix</keyword>
<evidence type="ECO:0000256" key="3">
    <source>
        <dbReference type="ARBA" id="ARBA00022448"/>
    </source>
</evidence>
<dbReference type="NCBIfam" id="NF004430">
    <property type="entry name" value="PRK05771.2-4"/>
    <property type="match status" value="1"/>
</dbReference>
<comment type="similarity">
    <text evidence="2 10">Belongs to the V-ATPase 116 kDa subunit family.</text>
</comment>
<keyword evidence="13" id="KW-1185">Reference proteome</keyword>
<dbReference type="GO" id="GO:0007035">
    <property type="term" value="P:vacuolar acidification"/>
    <property type="evidence" value="ECO:0007669"/>
    <property type="project" value="TreeGrafter"/>
</dbReference>
<dbReference type="InterPro" id="IPR002490">
    <property type="entry name" value="V-ATPase_116kDa_su"/>
</dbReference>
<keyword evidence="11" id="KW-0175">Coiled coil</keyword>
<feature type="transmembrane region" description="Helical" evidence="10">
    <location>
        <begin position="524"/>
        <end position="548"/>
    </location>
</feature>
<keyword evidence="7 10" id="KW-0472">Membrane</keyword>
<comment type="subcellular location">
    <subcellularLocation>
        <location evidence="1">Membrane</location>
        <topology evidence="1">Multi-pass membrane protein</topology>
    </subcellularLocation>
</comment>
<name>A0AAE4SAS7_9EURY</name>
<protein>
    <recommendedName>
        <fullName evidence="9 10">A-type ATP synthase subunit I</fullName>
    </recommendedName>
</protein>
<feature type="transmembrane region" description="Helical" evidence="10">
    <location>
        <begin position="606"/>
        <end position="629"/>
    </location>
</feature>
<evidence type="ECO:0000256" key="8">
    <source>
        <dbReference type="ARBA" id="ARBA00059506"/>
    </source>
</evidence>
<reference evidence="12 13" key="1">
    <citation type="submission" date="2023-06" db="EMBL/GenBank/DDBJ databases">
        <title>Genome sequence of Methancorpusculaceae sp. Cs1.</title>
        <authorList>
            <person name="Protasov E."/>
            <person name="Platt K."/>
            <person name="Poehlein A."/>
            <person name="Daniel R."/>
            <person name="Brune A."/>
        </authorList>
    </citation>
    <scope>NUCLEOTIDE SEQUENCE [LARGE SCALE GENOMIC DNA]</scope>
    <source>
        <strain evidence="12 13">Cs1</strain>
    </source>
</reference>
<comment type="caution">
    <text evidence="12">The sequence shown here is derived from an EMBL/GenBank/DDBJ whole genome shotgun (WGS) entry which is preliminary data.</text>
</comment>
<evidence type="ECO:0000313" key="12">
    <source>
        <dbReference type="EMBL" id="MDV0442686.1"/>
    </source>
</evidence>
<evidence type="ECO:0000256" key="6">
    <source>
        <dbReference type="ARBA" id="ARBA00023065"/>
    </source>
</evidence>